<gene>
    <name evidence="2" type="ORF">CLV30_13234</name>
</gene>
<dbReference type="Proteomes" id="UP000243528">
    <property type="component" value="Unassembled WGS sequence"/>
</dbReference>
<dbReference type="AlphaFoldDB" id="A0A2P8D5D1"/>
<accession>A0A2P8D5D1</accession>
<feature type="transmembrane region" description="Helical" evidence="1">
    <location>
        <begin position="97"/>
        <end position="115"/>
    </location>
</feature>
<keyword evidence="1" id="KW-1133">Transmembrane helix</keyword>
<reference evidence="2 3" key="1">
    <citation type="submission" date="2018-03" db="EMBL/GenBank/DDBJ databases">
        <title>Genomic Encyclopedia of Archaeal and Bacterial Type Strains, Phase II (KMG-II): from individual species to whole genera.</title>
        <authorList>
            <person name="Goeker M."/>
        </authorList>
    </citation>
    <scope>NUCLEOTIDE SEQUENCE [LARGE SCALE GENOMIC DNA]</scope>
    <source>
        <strain evidence="2 3">DSM 45211</strain>
    </source>
</reference>
<feature type="transmembrane region" description="Helical" evidence="1">
    <location>
        <begin position="12"/>
        <end position="31"/>
    </location>
</feature>
<evidence type="ECO:0000256" key="1">
    <source>
        <dbReference type="SAM" id="Phobius"/>
    </source>
</evidence>
<keyword evidence="3" id="KW-1185">Reference proteome</keyword>
<organism evidence="2 3">
    <name type="scientific">Haloactinopolyspora alba</name>
    <dbReference type="NCBI Taxonomy" id="648780"/>
    <lineage>
        <taxon>Bacteria</taxon>
        <taxon>Bacillati</taxon>
        <taxon>Actinomycetota</taxon>
        <taxon>Actinomycetes</taxon>
        <taxon>Jiangellales</taxon>
        <taxon>Jiangellaceae</taxon>
        <taxon>Haloactinopolyspora</taxon>
    </lineage>
</organism>
<name>A0A2P8D5D1_9ACTN</name>
<sequence length="184" mass="18987">MSRGSGTARRRLFASGGAGLFVSLFLPWTTVSGRHGDSESTPGWNGYATVDGTPIFDDVGVLTGMLATLLVAWEMLRYGSPETRGAERRRDACGATLAALTCLSSVVLSFSAVAAGRAEAGTAVAGTTGNVSVGIGAVVTLMSGICLGIGASLAVGAYPVSWFGRADRRNGRRFGSISGRYREE</sequence>
<feature type="transmembrane region" description="Helical" evidence="1">
    <location>
        <begin position="59"/>
        <end position="76"/>
    </location>
</feature>
<dbReference type="EMBL" id="PYGE01000032">
    <property type="protein sequence ID" value="PSK92418.1"/>
    <property type="molecule type" value="Genomic_DNA"/>
</dbReference>
<keyword evidence="1" id="KW-0812">Transmembrane</keyword>
<evidence type="ECO:0000313" key="3">
    <source>
        <dbReference type="Proteomes" id="UP000243528"/>
    </source>
</evidence>
<comment type="caution">
    <text evidence="2">The sequence shown here is derived from an EMBL/GenBank/DDBJ whole genome shotgun (WGS) entry which is preliminary data.</text>
</comment>
<proteinExistence type="predicted"/>
<dbReference type="RefSeq" id="WP_106539998.1">
    <property type="nucleotide sequence ID" value="NZ_ML142906.1"/>
</dbReference>
<protein>
    <submittedName>
        <fullName evidence="2">Uncharacterized protein</fullName>
    </submittedName>
</protein>
<keyword evidence="1" id="KW-0472">Membrane</keyword>
<feature type="transmembrane region" description="Helical" evidence="1">
    <location>
        <begin position="135"/>
        <end position="163"/>
    </location>
</feature>
<evidence type="ECO:0000313" key="2">
    <source>
        <dbReference type="EMBL" id="PSK92418.1"/>
    </source>
</evidence>